<dbReference type="NCBIfam" id="NF001981">
    <property type="entry name" value="PRK00773.1-1"/>
    <property type="match status" value="1"/>
</dbReference>
<evidence type="ECO:0000313" key="5">
    <source>
        <dbReference type="EMBL" id="SDY24349.1"/>
    </source>
</evidence>
<proteinExistence type="inferred from homology"/>
<dbReference type="InterPro" id="IPR023573">
    <property type="entry name" value="Ribosomal_eL20_dom"/>
</dbReference>
<gene>
    <name evidence="3" type="primary">rpl18a</name>
    <name evidence="3" type="synonym">rpl20e</name>
    <name evidence="3" type="synonym">rplX</name>
    <name evidence="5" type="ORF">SAMN05216564_10437</name>
</gene>
<keyword evidence="3" id="KW-0699">rRNA-binding</keyword>
<dbReference type="Proteomes" id="UP000199079">
    <property type="component" value="Unassembled WGS sequence"/>
</dbReference>
<dbReference type="EMBL" id="FNPC01000004">
    <property type="protein sequence ID" value="SDY24349.1"/>
    <property type="molecule type" value="Genomic_DNA"/>
</dbReference>
<comment type="subunit">
    <text evidence="3">Part of the 50S ribosomal subunit. Binds 23S rRNA.</text>
</comment>
<reference evidence="6" key="1">
    <citation type="submission" date="2016-10" db="EMBL/GenBank/DDBJ databases">
        <authorList>
            <person name="Varghese N."/>
            <person name="Submissions S."/>
        </authorList>
    </citation>
    <scope>NUCLEOTIDE SEQUENCE [LARGE SCALE GENOMIC DNA]</scope>
    <source>
        <strain evidence="6">DC30,IBRC 10041,KCTC 4046</strain>
    </source>
</reference>
<keyword evidence="6" id="KW-1185">Reference proteome</keyword>
<organism evidence="5 6">
    <name type="scientific">Halopenitus persicus</name>
    <dbReference type="NCBI Taxonomy" id="1048396"/>
    <lineage>
        <taxon>Archaea</taxon>
        <taxon>Methanobacteriati</taxon>
        <taxon>Methanobacteriota</taxon>
        <taxon>Stenosarchaea group</taxon>
        <taxon>Halobacteria</taxon>
        <taxon>Halobacteriales</taxon>
        <taxon>Haloferacaceae</taxon>
        <taxon>Halopenitus</taxon>
    </lineage>
</organism>
<evidence type="ECO:0000256" key="1">
    <source>
        <dbReference type="ARBA" id="ARBA00022980"/>
    </source>
</evidence>
<dbReference type="Pfam" id="PF01775">
    <property type="entry name" value="Ribosomal_L18A"/>
    <property type="match status" value="1"/>
</dbReference>
<keyword evidence="2 3" id="KW-0687">Ribonucleoprotein</keyword>
<dbReference type="GO" id="GO:0070180">
    <property type="term" value="F:large ribosomal subunit rRNA binding"/>
    <property type="evidence" value="ECO:0007669"/>
    <property type="project" value="UniProtKB-UniRule"/>
</dbReference>
<dbReference type="Gene3D" id="3.10.20.10">
    <property type="match status" value="1"/>
</dbReference>
<evidence type="ECO:0000313" key="6">
    <source>
        <dbReference type="Proteomes" id="UP000199079"/>
    </source>
</evidence>
<feature type="domain" description="Large ribosomal subunit protein eL20" evidence="4">
    <location>
        <begin position="1"/>
        <end position="56"/>
    </location>
</feature>
<dbReference type="GeneID" id="43839024"/>
<dbReference type="OrthoDB" id="191241at2157"/>
<dbReference type="GO" id="GO:0003735">
    <property type="term" value="F:structural constituent of ribosome"/>
    <property type="evidence" value="ECO:0007669"/>
    <property type="project" value="InterPro"/>
</dbReference>
<dbReference type="GO" id="GO:0006412">
    <property type="term" value="P:translation"/>
    <property type="evidence" value="ECO:0007669"/>
    <property type="project" value="UniProtKB-UniRule"/>
</dbReference>
<evidence type="ECO:0000256" key="3">
    <source>
        <dbReference type="HAMAP-Rule" id="MF_00273"/>
    </source>
</evidence>
<dbReference type="RefSeq" id="WP_021073088.1">
    <property type="nucleotide sequence ID" value="NZ_FNPC01000004.1"/>
</dbReference>
<keyword evidence="3" id="KW-0694">RNA-binding</keyword>
<dbReference type="GO" id="GO:1990904">
    <property type="term" value="C:ribonucleoprotein complex"/>
    <property type="evidence" value="ECO:0007669"/>
    <property type="project" value="UniProtKB-KW"/>
</dbReference>
<protein>
    <recommendedName>
        <fullName evidence="3">Large ribosomal subunit protein eL20</fullName>
    </recommendedName>
</protein>
<accession>A0A1H3IAQ4</accession>
<comment type="similarity">
    <text evidence="3">Belongs to the eukaryotic ribosomal protein eL20 family.</text>
</comment>
<dbReference type="AlphaFoldDB" id="A0A1H3IAQ4"/>
<dbReference type="InterPro" id="IPR028877">
    <property type="entry name" value="Ribosomal_eL20"/>
</dbReference>
<name>A0A1H3IAQ4_9EURY</name>
<dbReference type="GO" id="GO:0005840">
    <property type="term" value="C:ribosome"/>
    <property type="evidence" value="ECO:0007669"/>
    <property type="project" value="UniProtKB-KW"/>
</dbReference>
<evidence type="ECO:0000259" key="4">
    <source>
        <dbReference type="Pfam" id="PF01775"/>
    </source>
</evidence>
<evidence type="ECO:0000256" key="2">
    <source>
        <dbReference type="ARBA" id="ARBA00023274"/>
    </source>
</evidence>
<dbReference type="HAMAP" id="MF_00273">
    <property type="entry name" value="Ribosomal_eL20"/>
    <property type="match status" value="1"/>
</dbReference>
<keyword evidence="1 3" id="KW-0689">Ribosomal protein</keyword>
<dbReference type="SUPFAM" id="SSF160374">
    <property type="entry name" value="RplX-like"/>
    <property type="match status" value="1"/>
</dbReference>
<sequence>MSHFTVSGRFRTRHGQQEFTKTVEAPNEDVARDRLYTLIGSQHGVKRTKIELDSVAAAEEAAA</sequence>